<dbReference type="OMA" id="FMTPPHL"/>
<comment type="subcellular location">
    <subcellularLocation>
        <location evidence="2">Chromosome</location>
        <location evidence="2">Telomere</location>
    </subcellularLocation>
    <subcellularLocation>
        <location evidence="1">Nucleus</location>
    </subcellularLocation>
</comment>
<dbReference type="PANTHER" id="PTHR22928">
    <property type="entry name" value="TELOMERE-ASSOCIATED PROTEIN RIF1"/>
    <property type="match status" value="1"/>
</dbReference>
<feature type="compositionally biased region" description="Basic and acidic residues" evidence="7">
    <location>
        <begin position="21"/>
        <end position="36"/>
    </location>
</feature>
<dbReference type="InterPro" id="IPR016024">
    <property type="entry name" value="ARM-type_fold"/>
</dbReference>
<organism evidence="9 11">
    <name type="scientific">Schizosaccharomyces japonicus (strain yFS275 / FY16936)</name>
    <name type="common">Fission yeast</name>
    <dbReference type="NCBI Taxonomy" id="402676"/>
    <lineage>
        <taxon>Eukaryota</taxon>
        <taxon>Fungi</taxon>
        <taxon>Dikarya</taxon>
        <taxon>Ascomycota</taxon>
        <taxon>Taphrinomycotina</taxon>
        <taxon>Schizosaccharomycetes</taxon>
        <taxon>Schizosaccharomycetales</taxon>
        <taxon>Schizosaccharomycetaceae</taxon>
        <taxon>Schizosaccharomyces</taxon>
    </lineage>
</organism>
<dbReference type="RefSeq" id="XP_002172627.1">
    <property type="nucleotide sequence ID" value="XM_002172591.2"/>
</dbReference>
<dbReference type="Proteomes" id="UP000001744">
    <property type="component" value="Unassembled WGS sequence"/>
</dbReference>
<dbReference type="GO" id="GO:0140445">
    <property type="term" value="C:chromosome, telomeric repeat region"/>
    <property type="evidence" value="ECO:0000318"/>
    <property type="project" value="GO_Central"/>
</dbReference>
<dbReference type="VEuPathDB" id="FungiDB:SJAG_01377"/>
<evidence type="ECO:0000313" key="10">
    <source>
        <dbReference type="JaponicusDB" id="SJAG_01377"/>
    </source>
</evidence>
<evidence type="ECO:0000259" key="8">
    <source>
        <dbReference type="Pfam" id="PF12231"/>
    </source>
</evidence>
<protein>
    <submittedName>
        <fullName evidence="9">Telomere length regulator protein Rif1</fullName>
    </submittedName>
</protein>
<dbReference type="InterPro" id="IPR022031">
    <property type="entry name" value="Rif1_N"/>
</dbReference>
<dbReference type="GO" id="GO:0005634">
    <property type="term" value="C:nucleus"/>
    <property type="evidence" value="ECO:0000318"/>
    <property type="project" value="GO_Central"/>
</dbReference>
<evidence type="ECO:0000313" key="11">
    <source>
        <dbReference type="Proteomes" id="UP000001744"/>
    </source>
</evidence>
<keyword evidence="11" id="KW-1185">Reference proteome</keyword>
<evidence type="ECO:0000256" key="1">
    <source>
        <dbReference type="ARBA" id="ARBA00004123"/>
    </source>
</evidence>
<sequence>MTQYTNLKGSAASVIEQPRTPAEKPTHSALSTEKKRVVFSPHPDNSPGGFLPKHGIPKKSILKSSTLHSENNPSDAFPPVTNKSSIKDLSSLFSQWLVALEDSDRRRRVETYSAVTPFIKSYTVHPENDPFLRVLDRFCEALKRDISSVSNTGVHDFQLMTQANRLLSTLLWHPSISQNIKLDDAKFFIEHSVVALESKQLTKPAAVQHLHLLACQRCNTVITAALCDRIITSCLGVSFPSILVGQEQISVLIKMLSQCPQNLSHRAMDWAPCLMSCLIDANKAIREKALLWSLETGHVLYRDKLVARAVLACLREAVNEKLFVQLVYERFQTIATEEDDGVFVSHAWAAIITILGGSRISSWEHFNTWLKVIQVCFNSTNPLTKCAAQTAWIRLIHEFSSFDSVAQASKRFALLCQPIAMVLKTRNSSTVKHAAMNALIALLYATLRPGITNSIMDLLWNMVIQNLIENTALKNDYSMAESVNILLALFDTSSTIFWREDRLLSRDLVQSDELPKISSKWVRTNCDLTVKPVEAVLYVAKPQRALRSTPRKHYLIGGIPYQQSHRLWNTYIKCLASAGLKEIKTSDETILTMCCISNALFRFLHKNPLKEFETLVERIPRYAELVKGVLEAFGVKLCIEKAYYEESEELKPLASKGSDANSDVTLTSPFVYWLKTLLPLANGSMFTTVHTAFSAVYEYLANSAMGLTTKLQTLFDCTSILGESDDLTLARVLVSHEVTALAIRSLSSVLDKLSTSRGTGSIDDDFKNEWDLLFQILCWCAKNCSLSDSDSVNTLLEHFAKMVSSLEGEASVIDIVIEPFSAVLFEKLSVENYRVYSFTMTLMKLSVFPVSLYAPLAGKHMEVIHGESVLSECKFPKITLSLIDKVLLYLRSTGQPDLQLRFIKEIISFLQLVPRVVLADFLLTMLDSLGAWIKIDFSNLPKEREIIEKLSATVFDRLRELSDSPNFILQYLFPLLIDGLTSTSKANQAIAINFWNEVLGGFDANEYPTQLLETLIKVSQTGHIVIPPSQIDHFDILPEIVLPGIKDLHGKSSIDATKFPDTAPAIIDESTEQTSTEEKAKPLADNPVELNKEAPSVETDETDMQYSDDDTEDEENSLAEVLRVSKLKKSRQNAKKKVHVEEKINILSAPETDTNADTVPNNDEAINSSQSSTEAVEPTVEEKEIRLDDVPVAWIASATSSSRKRRSDKAPPVTNSPKPTKKRKTAVQPIVTVPTSPRKKLDKKSLEQLMTRRDALDTLGEAIVNVEQIIDDFQPNELKQLGSFLIRLQQSLFSKF</sequence>
<dbReference type="STRING" id="402676.B6JXR6"/>
<dbReference type="EMBL" id="KE651168">
    <property type="protein sequence ID" value="EEB06334.1"/>
    <property type="molecule type" value="Genomic_DNA"/>
</dbReference>
<dbReference type="SUPFAM" id="SSF48371">
    <property type="entry name" value="ARM repeat"/>
    <property type="match status" value="1"/>
</dbReference>
<evidence type="ECO:0000256" key="6">
    <source>
        <dbReference type="ARBA" id="ARBA00023306"/>
    </source>
</evidence>
<accession>B6JXR6</accession>
<keyword evidence="6" id="KW-0131">Cell cycle</keyword>
<feature type="region of interest" description="Disordered" evidence="7">
    <location>
        <begin position="1"/>
        <end position="55"/>
    </location>
</feature>
<feature type="region of interest" description="Disordered" evidence="7">
    <location>
        <begin position="1197"/>
        <end position="1244"/>
    </location>
</feature>
<feature type="compositionally biased region" description="Acidic residues" evidence="7">
    <location>
        <begin position="1098"/>
        <end position="1115"/>
    </location>
</feature>
<feature type="compositionally biased region" description="Polar residues" evidence="7">
    <location>
        <begin position="1151"/>
        <end position="1174"/>
    </location>
</feature>
<feature type="region of interest" description="Disordered" evidence="7">
    <location>
        <begin position="1062"/>
        <end position="1115"/>
    </location>
</feature>
<feature type="region of interest" description="Disordered" evidence="7">
    <location>
        <begin position="1149"/>
        <end position="1183"/>
    </location>
</feature>
<evidence type="ECO:0000256" key="7">
    <source>
        <dbReference type="SAM" id="MobiDB-lite"/>
    </source>
</evidence>
<keyword evidence="3" id="KW-0158">Chromosome</keyword>
<evidence type="ECO:0000256" key="2">
    <source>
        <dbReference type="ARBA" id="ARBA00004574"/>
    </source>
</evidence>
<evidence type="ECO:0000256" key="4">
    <source>
        <dbReference type="ARBA" id="ARBA00022895"/>
    </source>
</evidence>
<evidence type="ECO:0000256" key="5">
    <source>
        <dbReference type="ARBA" id="ARBA00023242"/>
    </source>
</evidence>
<dbReference type="eggNOG" id="ENOG502QSZW">
    <property type="taxonomic scope" value="Eukaryota"/>
</dbReference>
<dbReference type="Pfam" id="PF12231">
    <property type="entry name" value="Rif1_N"/>
    <property type="match status" value="1"/>
</dbReference>
<dbReference type="GO" id="GO:0000785">
    <property type="term" value="C:chromatin"/>
    <property type="evidence" value="ECO:0007669"/>
    <property type="project" value="EnsemblFungi"/>
</dbReference>
<keyword evidence="4" id="KW-0779">Telomere</keyword>
<feature type="domain" description="Telomere-associated protein Rif1 N-terminal" evidence="8">
    <location>
        <begin position="100"/>
        <end position="464"/>
    </location>
</feature>
<evidence type="ECO:0000313" key="9">
    <source>
        <dbReference type="EMBL" id="EEB06334.1"/>
    </source>
</evidence>
<gene>
    <name evidence="10" type="primary">rif1</name>
    <name evidence="9" type="ORF">SJAG_01377</name>
</gene>
<dbReference type="GeneID" id="7048126"/>
<dbReference type="JaponicusDB" id="SJAG_01377">
    <property type="gene designation" value="rif1"/>
</dbReference>
<dbReference type="HOGENOM" id="CLU_005497_0_0_1"/>
<name>B6JXR6_SCHJY</name>
<proteinExistence type="predicted"/>
<evidence type="ECO:0000256" key="3">
    <source>
        <dbReference type="ARBA" id="ARBA00022454"/>
    </source>
</evidence>
<dbReference type="OrthoDB" id="5399929at2759"/>
<keyword evidence="5" id="KW-0539">Nucleus</keyword>
<dbReference type="GO" id="GO:0000723">
    <property type="term" value="P:telomere maintenance"/>
    <property type="evidence" value="ECO:0000318"/>
    <property type="project" value="GO_Central"/>
</dbReference>
<dbReference type="PANTHER" id="PTHR22928:SF3">
    <property type="entry name" value="TELOMERE-ASSOCIATED PROTEIN RIF1"/>
    <property type="match status" value="1"/>
</dbReference>
<reference evidence="9 11" key="1">
    <citation type="journal article" date="2011" name="Science">
        <title>Comparative functional genomics of the fission yeasts.</title>
        <authorList>
            <person name="Rhind N."/>
            <person name="Chen Z."/>
            <person name="Yassour M."/>
            <person name="Thompson D.A."/>
            <person name="Haas B.J."/>
            <person name="Habib N."/>
            <person name="Wapinski I."/>
            <person name="Roy S."/>
            <person name="Lin M.F."/>
            <person name="Heiman D.I."/>
            <person name="Young S.K."/>
            <person name="Furuya K."/>
            <person name="Guo Y."/>
            <person name="Pidoux A."/>
            <person name="Chen H.M."/>
            <person name="Robbertse B."/>
            <person name="Goldberg J.M."/>
            <person name="Aoki K."/>
            <person name="Bayne E.H."/>
            <person name="Berlin A.M."/>
            <person name="Desjardins C.A."/>
            <person name="Dobbs E."/>
            <person name="Dukaj L."/>
            <person name="Fan L."/>
            <person name="FitzGerald M.G."/>
            <person name="French C."/>
            <person name="Gujja S."/>
            <person name="Hansen K."/>
            <person name="Keifenheim D."/>
            <person name="Levin J.Z."/>
            <person name="Mosher R.A."/>
            <person name="Mueller C.A."/>
            <person name="Pfiffner J."/>
            <person name="Priest M."/>
            <person name="Russ C."/>
            <person name="Smialowska A."/>
            <person name="Swoboda P."/>
            <person name="Sykes S.M."/>
            <person name="Vaughn M."/>
            <person name="Vengrova S."/>
            <person name="Yoder R."/>
            <person name="Zeng Q."/>
            <person name="Allshire R."/>
            <person name="Baulcombe D."/>
            <person name="Birren B.W."/>
            <person name="Brown W."/>
            <person name="Ekwall K."/>
            <person name="Kellis M."/>
            <person name="Leatherwood J."/>
            <person name="Levin H."/>
            <person name="Margalit H."/>
            <person name="Martienssen R."/>
            <person name="Nieduszynski C.A."/>
            <person name="Spatafora J.W."/>
            <person name="Friedman N."/>
            <person name="Dalgaard J.Z."/>
            <person name="Baumann P."/>
            <person name="Niki H."/>
            <person name="Regev A."/>
            <person name="Nusbaum C."/>
        </authorList>
    </citation>
    <scope>NUCLEOTIDE SEQUENCE [LARGE SCALE GENOMIC DNA]</scope>
    <source>
        <strain evidence="11">yFS275 / FY16936</strain>
    </source>
</reference>